<organism evidence="4 5">
    <name type="scientific">Andreesenia angusta</name>
    <dbReference type="NCBI Taxonomy" id="39480"/>
    <lineage>
        <taxon>Bacteria</taxon>
        <taxon>Bacillati</taxon>
        <taxon>Bacillota</taxon>
        <taxon>Tissierellia</taxon>
        <taxon>Tissierellales</taxon>
        <taxon>Gottschalkiaceae</taxon>
        <taxon>Andreesenia</taxon>
    </lineage>
</organism>
<evidence type="ECO:0000313" key="4">
    <source>
        <dbReference type="EMBL" id="OHW62731.1"/>
    </source>
</evidence>
<dbReference type="PANTHER" id="PTHR40083:SF1">
    <property type="entry name" value="UPF0122 PROTEIN YLXM"/>
    <property type="match status" value="1"/>
</dbReference>
<dbReference type="PANTHER" id="PTHR40083">
    <property type="entry name" value="UPF0122 PROTEIN CBO2450/CLC_2298"/>
    <property type="match status" value="1"/>
</dbReference>
<keyword evidence="4" id="KW-0238">DNA-binding</keyword>
<reference evidence="4 5" key="1">
    <citation type="submission" date="2016-09" db="EMBL/GenBank/DDBJ databases">
        <title>Genome sequence of Eubacterium angustum.</title>
        <authorList>
            <person name="Poehlein A."/>
            <person name="Daniel R."/>
        </authorList>
    </citation>
    <scope>NUCLEOTIDE SEQUENCE [LARGE SCALE GENOMIC DNA]</scope>
    <source>
        <strain evidence="4 5">DSM 1989</strain>
    </source>
</reference>
<dbReference type="InterPro" id="IPR013324">
    <property type="entry name" value="RNA_pol_sigma_r3/r4-like"/>
</dbReference>
<dbReference type="Proteomes" id="UP000180254">
    <property type="component" value="Unassembled WGS sequence"/>
</dbReference>
<dbReference type="SUPFAM" id="SSF88659">
    <property type="entry name" value="Sigma3 and sigma4 domains of RNA polymerase sigma factors"/>
    <property type="match status" value="1"/>
</dbReference>
<dbReference type="Pfam" id="PF04297">
    <property type="entry name" value="UPF0122"/>
    <property type="match status" value="1"/>
</dbReference>
<dbReference type="EMBL" id="MKIE01000002">
    <property type="protein sequence ID" value="OHW62731.1"/>
    <property type="molecule type" value="Genomic_DNA"/>
</dbReference>
<dbReference type="AlphaFoldDB" id="A0A1S1V803"/>
<gene>
    <name evidence="4" type="ORF">EUAN_05150</name>
</gene>
<dbReference type="GO" id="GO:0003677">
    <property type="term" value="F:DNA binding"/>
    <property type="evidence" value="ECO:0007669"/>
    <property type="project" value="UniProtKB-KW"/>
</dbReference>
<comment type="similarity">
    <text evidence="1 3">Belongs to the UPF0122 family.</text>
</comment>
<sequence length="120" mass="13748">MFEKMVEIGDLFDFYGNLLSDKQRTVTELYYVQDFSLSEIGENLGISRQGAHDTLKRAEANLYGYEERLGLVEKFELNKTRLKKIVELIDSIEAKTESLDIEGIKSDIGSVKEIYSDILD</sequence>
<dbReference type="OrthoDB" id="6392at2"/>
<evidence type="ECO:0000256" key="1">
    <source>
        <dbReference type="ARBA" id="ARBA00008720"/>
    </source>
</evidence>
<evidence type="ECO:0000313" key="5">
    <source>
        <dbReference type="Proteomes" id="UP000180254"/>
    </source>
</evidence>
<dbReference type="Gene3D" id="1.10.10.10">
    <property type="entry name" value="Winged helix-like DNA-binding domain superfamily/Winged helix DNA-binding domain"/>
    <property type="match status" value="1"/>
</dbReference>
<accession>A0A1S1V803</accession>
<dbReference type="NCBIfam" id="NF045758">
    <property type="entry name" value="YlxM"/>
    <property type="match status" value="1"/>
</dbReference>
<comment type="caution">
    <text evidence="4">The sequence shown here is derived from an EMBL/GenBank/DDBJ whole genome shotgun (WGS) entry which is preliminary data.</text>
</comment>
<dbReference type="HAMAP" id="MF_00245">
    <property type="entry name" value="UPF0122"/>
    <property type="match status" value="1"/>
</dbReference>
<dbReference type="InterPro" id="IPR054831">
    <property type="entry name" value="UPF0122_fam_protein"/>
</dbReference>
<dbReference type="InterPro" id="IPR036388">
    <property type="entry name" value="WH-like_DNA-bd_sf"/>
</dbReference>
<dbReference type="InterPro" id="IPR007394">
    <property type="entry name" value="UPF0122"/>
</dbReference>
<evidence type="ECO:0000256" key="2">
    <source>
        <dbReference type="ARBA" id="ARBA00024764"/>
    </source>
</evidence>
<dbReference type="RefSeq" id="WP_084655673.1">
    <property type="nucleotide sequence ID" value="NZ_MKIE01000002.1"/>
</dbReference>
<proteinExistence type="inferred from homology"/>
<dbReference type="STRING" id="39480.EUAN_05150"/>
<keyword evidence="5" id="KW-1185">Reference proteome</keyword>
<evidence type="ECO:0000256" key="3">
    <source>
        <dbReference type="HAMAP-Rule" id="MF_00245"/>
    </source>
</evidence>
<protein>
    <recommendedName>
        <fullName evidence="3">UPF0122 protein EUAN_05150</fullName>
    </recommendedName>
</protein>
<comment type="function">
    <text evidence="2 3">Might take part in the signal recognition particle (SRP) pathway. This is inferred from the conservation of its genetic proximity to ftsY/ffh. May be a regulatory protein.</text>
</comment>
<name>A0A1S1V803_9FIRM</name>